<keyword evidence="4 6" id="KW-1133">Transmembrane helix</keyword>
<dbReference type="PANTHER" id="PTHR43124:SF3">
    <property type="entry name" value="CHLORAMPHENICOL EFFLUX PUMP RV0191"/>
    <property type="match status" value="1"/>
</dbReference>
<comment type="subcellular location">
    <subcellularLocation>
        <location evidence="1">Cell membrane</location>
        <topology evidence="1">Multi-pass membrane protein</topology>
    </subcellularLocation>
</comment>
<protein>
    <submittedName>
        <fullName evidence="8">MFS transporter</fullName>
    </submittedName>
</protein>
<keyword evidence="2" id="KW-1003">Cell membrane</keyword>
<keyword evidence="9" id="KW-1185">Reference proteome</keyword>
<evidence type="ECO:0000259" key="7">
    <source>
        <dbReference type="PROSITE" id="PS50850"/>
    </source>
</evidence>
<feature type="transmembrane region" description="Helical" evidence="6">
    <location>
        <begin position="201"/>
        <end position="221"/>
    </location>
</feature>
<feature type="transmembrane region" description="Helical" evidence="6">
    <location>
        <begin position="43"/>
        <end position="62"/>
    </location>
</feature>
<sequence length="394" mass="41155">MKTGLFFLLLGYVLSQFYRAFLAVLAPALLTDLGVGADDLARASGYWFLAFALMQIPVGWALDRMGPRLTASVLLAIGGGGGALLFALAQSALAIDIAMVLIGIGCAPVLMASYYIFARAYPPAVFGMLAGIIVGVGSLGNIASALPLAWSADFFGWRETVFALAAITFAVAIAAGRFVPDLPAVTAEGAPRGSLLDLLRMPALWFILPMLLVAYAPSAGIRGLWIGPYFADVHGAGGAGVGQATLVMGFAMVAGSILYGPLDRLFRSRKWVVFGGNALGLVCLVALALWPQAGFWNAALLLAAVGFFGASFPTIMAHGRSFVPPHLTGRGVTLLNLFSIGGVGLLQMLSGRIHATALASGAGPAEAYQMLFWFFAAAQIVGLAVYLFSKDRLD</sequence>
<dbReference type="Gene3D" id="1.20.1250.20">
    <property type="entry name" value="MFS general substrate transporter like domains"/>
    <property type="match status" value="2"/>
</dbReference>
<dbReference type="InterPro" id="IPR011701">
    <property type="entry name" value="MFS"/>
</dbReference>
<dbReference type="PANTHER" id="PTHR43124">
    <property type="entry name" value="PURINE EFFLUX PUMP PBUE"/>
    <property type="match status" value="1"/>
</dbReference>
<feature type="transmembrane region" description="Helical" evidence="6">
    <location>
        <begin position="271"/>
        <end position="290"/>
    </location>
</feature>
<feature type="transmembrane region" description="Helical" evidence="6">
    <location>
        <begin position="161"/>
        <end position="180"/>
    </location>
</feature>
<gene>
    <name evidence="8" type="ORF">ACFQXB_01155</name>
</gene>
<dbReference type="SUPFAM" id="SSF103473">
    <property type="entry name" value="MFS general substrate transporter"/>
    <property type="match status" value="1"/>
</dbReference>
<feature type="domain" description="Major facilitator superfamily (MFS) profile" evidence="7">
    <location>
        <begin position="4"/>
        <end position="394"/>
    </location>
</feature>
<evidence type="ECO:0000256" key="2">
    <source>
        <dbReference type="ARBA" id="ARBA00022475"/>
    </source>
</evidence>
<dbReference type="InterPro" id="IPR036259">
    <property type="entry name" value="MFS_trans_sf"/>
</dbReference>
<evidence type="ECO:0000256" key="6">
    <source>
        <dbReference type="SAM" id="Phobius"/>
    </source>
</evidence>
<keyword evidence="5 6" id="KW-0472">Membrane</keyword>
<feature type="transmembrane region" description="Helical" evidence="6">
    <location>
        <begin position="296"/>
        <end position="319"/>
    </location>
</feature>
<accession>A0ABW2UHK3</accession>
<feature type="transmembrane region" description="Helical" evidence="6">
    <location>
        <begin position="370"/>
        <end position="388"/>
    </location>
</feature>
<dbReference type="PROSITE" id="PS50850">
    <property type="entry name" value="MFS"/>
    <property type="match status" value="1"/>
</dbReference>
<comment type="caution">
    <text evidence="8">The sequence shown here is derived from an EMBL/GenBank/DDBJ whole genome shotgun (WGS) entry which is preliminary data.</text>
</comment>
<dbReference type="InterPro" id="IPR020846">
    <property type="entry name" value="MFS_dom"/>
</dbReference>
<proteinExistence type="predicted"/>
<evidence type="ECO:0000313" key="8">
    <source>
        <dbReference type="EMBL" id="MFC7702798.1"/>
    </source>
</evidence>
<organism evidence="8 9">
    <name type="scientific">Plastorhodobacter daqingensis</name>
    <dbReference type="NCBI Taxonomy" id="1387281"/>
    <lineage>
        <taxon>Bacteria</taxon>
        <taxon>Pseudomonadati</taxon>
        <taxon>Pseudomonadota</taxon>
        <taxon>Alphaproteobacteria</taxon>
        <taxon>Rhodobacterales</taxon>
        <taxon>Paracoccaceae</taxon>
        <taxon>Plastorhodobacter</taxon>
    </lineage>
</organism>
<feature type="transmembrane region" description="Helical" evidence="6">
    <location>
        <begin position="69"/>
        <end position="89"/>
    </location>
</feature>
<feature type="transmembrane region" description="Helical" evidence="6">
    <location>
        <begin position="241"/>
        <end position="259"/>
    </location>
</feature>
<feature type="transmembrane region" description="Helical" evidence="6">
    <location>
        <begin position="95"/>
        <end position="117"/>
    </location>
</feature>
<evidence type="ECO:0000256" key="4">
    <source>
        <dbReference type="ARBA" id="ARBA00022989"/>
    </source>
</evidence>
<dbReference type="RefSeq" id="WP_377397839.1">
    <property type="nucleotide sequence ID" value="NZ_JBHTFQ010000001.1"/>
</dbReference>
<evidence type="ECO:0000256" key="5">
    <source>
        <dbReference type="ARBA" id="ARBA00023136"/>
    </source>
</evidence>
<feature type="transmembrane region" description="Helical" evidence="6">
    <location>
        <begin position="331"/>
        <end position="350"/>
    </location>
</feature>
<evidence type="ECO:0000256" key="1">
    <source>
        <dbReference type="ARBA" id="ARBA00004651"/>
    </source>
</evidence>
<dbReference type="InterPro" id="IPR050189">
    <property type="entry name" value="MFS_Efflux_Transporters"/>
</dbReference>
<keyword evidence="3 6" id="KW-0812">Transmembrane</keyword>
<evidence type="ECO:0000256" key="3">
    <source>
        <dbReference type="ARBA" id="ARBA00022692"/>
    </source>
</evidence>
<evidence type="ECO:0000313" key="9">
    <source>
        <dbReference type="Proteomes" id="UP001596516"/>
    </source>
</evidence>
<dbReference type="EMBL" id="JBHTFQ010000001">
    <property type="protein sequence ID" value="MFC7702798.1"/>
    <property type="molecule type" value="Genomic_DNA"/>
</dbReference>
<dbReference type="Proteomes" id="UP001596516">
    <property type="component" value="Unassembled WGS sequence"/>
</dbReference>
<name>A0ABW2UHK3_9RHOB</name>
<dbReference type="Pfam" id="PF07690">
    <property type="entry name" value="MFS_1"/>
    <property type="match status" value="1"/>
</dbReference>
<reference evidence="9" key="1">
    <citation type="journal article" date="2019" name="Int. J. Syst. Evol. Microbiol.">
        <title>The Global Catalogue of Microorganisms (GCM) 10K type strain sequencing project: providing services to taxonomists for standard genome sequencing and annotation.</title>
        <authorList>
            <consortium name="The Broad Institute Genomics Platform"/>
            <consortium name="The Broad Institute Genome Sequencing Center for Infectious Disease"/>
            <person name="Wu L."/>
            <person name="Ma J."/>
        </authorList>
    </citation>
    <scope>NUCLEOTIDE SEQUENCE [LARGE SCALE GENOMIC DNA]</scope>
    <source>
        <strain evidence="9">CGMCC 1.12750</strain>
    </source>
</reference>
<feature type="transmembrane region" description="Helical" evidence="6">
    <location>
        <begin position="124"/>
        <end position="149"/>
    </location>
</feature>